<keyword evidence="7" id="KW-1185">Reference proteome</keyword>
<dbReference type="PRINTS" id="PR00320">
    <property type="entry name" value="GPROTEINBRPT"/>
</dbReference>
<dbReference type="AlphaFoldDB" id="A0A0D2IHA1"/>
<dbReference type="InterPro" id="IPR036322">
    <property type="entry name" value="WD40_repeat_dom_sf"/>
</dbReference>
<dbReference type="Proteomes" id="UP000053789">
    <property type="component" value="Unassembled WGS sequence"/>
</dbReference>
<evidence type="ECO:0000256" key="3">
    <source>
        <dbReference type="PROSITE-ProRule" id="PRU00221"/>
    </source>
</evidence>
<dbReference type="PROSITE" id="PS50294">
    <property type="entry name" value="WD_REPEATS_REGION"/>
    <property type="match status" value="5"/>
</dbReference>
<feature type="repeat" description="WD" evidence="3">
    <location>
        <begin position="262"/>
        <end position="303"/>
    </location>
</feature>
<dbReference type="OrthoDB" id="674604at2759"/>
<dbReference type="SUPFAM" id="SSF50978">
    <property type="entry name" value="WD40 repeat-like"/>
    <property type="match status" value="1"/>
</dbReference>
<feature type="compositionally biased region" description="Polar residues" evidence="4">
    <location>
        <begin position="17"/>
        <end position="36"/>
    </location>
</feature>
<dbReference type="CDD" id="cd00200">
    <property type="entry name" value="WD40"/>
    <property type="match status" value="1"/>
</dbReference>
<accession>A0A0D2IHA1</accession>
<dbReference type="PROSITE" id="PS50082">
    <property type="entry name" value="WD_REPEATS_2"/>
    <property type="match status" value="6"/>
</dbReference>
<dbReference type="Pfam" id="PF25175">
    <property type="entry name" value="Beta-prop_WDR5"/>
    <property type="match status" value="1"/>
</dbReference>
<evidence type="ECO:0000256" key="1">
    <source>
        <dbReference type="ARBA" id="ARBA00022574"/>
    </source>
</evidence>
<evidence type="ECO:0000313" key="7">
    <source>
        <dbReference type="Proteomes" id="UP000053789"/>
    </source>
</evidence>
<evidence type="ECO:0000313" key="6">
    <source>
        <dbReference type="EMBL" id="KIW96094.1"/>
    </source>
</evidence>
<protein>
    <recommendedName>
        <fullName evidence="5">WDR5-like beta-propeller domain-containing protein</fullName>
    </recommendedName>
</protein>
<dbReference type="Gene3D" id="2.130.10.10">
    <property type="entry name" value="YVTN repeat-like/Quinoprotein amine dehydrogenase"/>
    <property type="match status" value="1"/>
</dbReference>
<reference evidence="6" key="1">
    <citation type="submission" date="2015-01" db="EMBL/GenBank/DDBJ databases">
        <title>The Genome Sequence of Cladophialophora bantiana CBS 173.52.</title>
        <authorList>
            <consortium name="The Broad Institute Genomics Platform"/>
            <person name="Cuomo C."/>
            <person name="de Hoog S."/>
            <person name="Gorbushina A."/>
            <person name="Stielow B."/>
            <person name="Teixiera M."/>
            <person name="Abouelleil A."/>
            <person name="Chapman S.B."/>
            <person name="Priest M."/>
            <person name="Young S.K."/>
            <person name="Wortman J."/>
            <person name="Nusbaum C."/>
            <person name="Birren B."/>
        </authorList>
    </citation>
    <scope>NUCLEOTIDE SEQUENCE [LARGE SCALE GENOMIC DNA]</scope>
    <source>
        <strain evidence="6">CBS 173.52</strain>
    </source>
</reference>
<dbReference type="RefSeq" id="XP_016622763.1">
    <property type="nucleotide sequence ID" value="XM_016760913.1"/>
</dbReference>
<organism evidence="6 7">
    <name type="scientific">Cladophialophora bantiana (strain ATCC 10958 / CBS 173.52 / CDC B-1940 / NIH 8579)</name>
    <name type="common">Xylohypha bantiana</name>
    <dbReference type="NCBI Taxonomy" id="1442370"/>
    <lineage>
        <taxon>Eukaryota</taxon>
        <taxon>Fungi</taxon>
        <taxon>Dikarya</taxon>
        <taxon>Ascomycota</taxon>
        <taxon>Pezizomycotina</taxon>
        <taxon>Eurotiomycetes</taxon>
        <taxon>Chaetothyriomycetidae</taxon>
        <taxon>Chaetothyriales</taxon>
        <taxon>Herpotrichiellaceae</taxon>
        <taxon>Cladophialophora</taxon>
    </lineage>
</organism>
<feature type="repeat" description="WD" evidence="3">
    <location>
        <begin position="304"/>
        <end position="345"/>
    </location>
</feature>
<dbReference type="PANTHER" id="PTHR19879">
    <property type="entry name" value="TRANSCRIPTION INITIATION FACTOR TFIID"/>
    <property type="match status" value="1"/>
</dbReference>
<proteinExistence type="predicted"/>
<dbReference type="InterPro" id="IPR059122">
    <property type="entry name" value="Beta-prop_WDR5-like"/>
</dbReference>
<dbReference type="HOGENOM" id="CLU_000288_57_1_1"/>
<dbReference type="VEuPathDB" id="FungiDB:Z519_03161"/>
<evidence type="ECO:0000256" key="4">
    <source>
        <dbReference type="SAM" id="MobiDB-lite"/>
    </source>
</evidence>
<dbReference type="InterPro" id="IPR019775">
    <property type="entry name" value="WD40_repeat_CS"/>
</dbReference>
<feature type="compositionally biased region" description="Low complexity" evidence="4">
    <location>
        <begin position="53"/>
        <end position="62"/>
    </location>
</feature>
<dbReference type="InterPro" id="IPR015943">
    <property type="entry name" value="WD40/YVTN_repeat-like_dom_sf"/>
</dbReference>
<evidence type="ECO:0000256" key="2">
    <source>
        <dbReference type="ARBA" id="ARBA00022737"/>
    </source>
</evidence>
<feature type="compositionally biased region" description="Basic residues" evidence="4">
    <location>
        <begin position="71"/>
        <end position="83"/>
    </location>
</feature>
<keyword evidence="1 3" id="KW-0853">WD repeat</keyword>
<feature type="repeat" description="WD" evidence="3">
    <location>
        <begin position="444"/>
        <end position="478"/>
    </location>
</feature>
<gene>
    <name evidence="6" type="ORF">Z519_03161</name>
</gene>
<feature type="domain" description="WDR5-like beta-propeller" evidence="5">
    <location>
        <begin position="168"/>
        <end position="478"/>
    </location>
</feature>
<feature type="repeat" description="WD" evidence="3">
    <location>
        <begin position="347"/>
        <end position="388"/>
    </location>
</feature>
<dbReference type="FunFam" id="2.130.10.10:FF:000510">
    <property type="entry name" value="WD repeat protein"/>
    <property type="match status" value="1"/>
</dbReference>
<feature type="region of interest" description="Disordered" evidence="4">
    <location>
        <begin position="1"/>
        <end position="159"/>
    </location>
</feature>
<dbReference type="PROSITE" id="PS00678">
    <property type="entry name" value="WD_REPEATS_1"/>
    <property type="match status" value="1"/>
</dbReference>
<evidence type="ECO:0000259" key="5">
    <source>
        <dbReference type="Pfam" id="PF25175"/>
    </source>
</evidence>
<feature type="repeat" description="WD" evidence="3">
    <location>
        <begin position="215"/>
        <end position="249"/>
    </location>
</feature>
<dbReference type="SMART" id="SM00320">
    <property type="entry name" value="WD40"/>
    <property type="match status" value="7"/>
</dbReference>
<dbReference type="InterPro" id="IPR001680">
    <property type="entry name" value="WD40_rpt"/>
</dbReference>
<name>A0A0D2IHA1_CLAB1</name>
<dbReference type="EMBL" id="KN846983">
    <property type="protein sequence ID" value="KIW96094.1"/>
    <property type="molecule type" value="Genomic_DNA"/>
</dbReference>
<feature type="compositionally biased region" description="Basic residues" evidence="4">
    <location>
        <begin position="104"/>
        <end position="123"/>
    </location>
</feature>
<sequence>MDLDQDLPSKRRRTSSEDSFSSGNSTAEPRSHLQSLRHSDSARSGRDARRGRGYSSSRSGNVSRDDTPNSRRPRSRSRSRSRRSLSESRTPSSAYESGREHQPRSRSRSRSRRRSRSRSRSRSRTYDSSFDRPRSHSRSRLPSASPIPRPAEKPKSLTFTPLVTIPRAHARGITSIKFSPDMTLLATASADNAIHIYSVPSNPTPETSFKHIRTLRAHLAGVNAIAWSPVGPPYTLASAGDDKSILLWSPLSSDFPIAPSPLMGHSNYVYSLAFSPKGNMLVSGSFDEAVFLWDVRSGRVMRSLPAHSDPVGGVDFLKDGTMVCSCAGDGLIRIWDAGTGQCLKTLVDEDRKAVTSVRFSPNGKFVLAWTLDNCVRLWNYIEGRCVKTYQGHVNQDYSLSGAVGSYSYKSGSGQRRLEAFVASGSEDGDVVAWDVTSKELLWRGKGHRDVVLGMDFGRTKDGKGLLVSGGKDRDLRIWMLEGDDEGDYDFFTTTDKQGLEGRDDDMDMDMQMTMDMTDMVDGPTSRGNHDLHGDAGGVAVHGNDMVIDG</sequence>
<feature type="compositionally biased region" description="Basic and acidic residues" evidence="4">
    <location>
        <begin position="37"/>
        <end position="50"/>
    </location>
</feature>
<dbReference type="InterPro" id="IPR020472">
    <property type="entry name" value="WD40_PAC1"/>
</dbReference>
<feature type="repeat" description="WD" evidence="3">
    <location>
        <begin position="166"/>
        <end position="207"/>
    </location>
</feature>
<keyword evidence="2" id="KW-0677">Repeat</keyword>
<dbReference type="PANTHER" id="PTHR19879:SF9">
    <property type="entry name" value="TRANSCRIPTION INITIATION FACTOR TFIID SUBUNIT 5"/>
    <property type="match status" value="1"/>
</dbReference>
<dbReference type="GeneID" id="27696089"/>